<name>A0A9X2I1B4_9GAMM</name>
<dbReference type="CDD" id="cd00075">
    <property type="entry name" value="HATPase"/>
    <property type="match status" value="1"/>
</dbReference>
<dbReference type="CDD" id="cd00082">
    <property type="entry name" value="HisKA"/>
    <property type="match status" value="1"/>
</dbReference>
<keyword evidence="6" id="KW-0067">ATP-binding</keyword>
<dbReference type="InterPro" id="IPR036890">
    <property type="entry name" value="HATPase_C_sf"/>
</dbReference>
<dbReference type="InterPro" id="IPR003594">
    <property type="entry name" value="HATPase_dom"/>
</dbReference>
<keyword evidence="6" id="KW-0547">Nucleotide-binding</keyword>
<evidence type="ECO:0000256" key="4">
    <source>
        <dbReference type="SAM" id="Phobius"/>
    </source>
</evidence>
<dbReference type="Gene3D" id="3.30.450.20">
    <property type="entry name" value="PAS domain"/>
    <property type="match status" value="1"/>
</dbReference>
<accession>A0A9X2I1B4</accession>
<evidence type="ECO:0000313" key="7">
    <source>
        <dbReference type="Proteomes" id="UP001139319"/>
    </source>
</evidence>
<dbReference type="Gene3D" id="3.30.565.10">
    <property type="entry name" value="Histidine kinase-like ATPase, C-terminal domain"/>
    <property type="match status" value="1"/>
</dbReference>
<feature type="transmembrane region" description="Helical" evidence="4">
    <location>
        <begin position="52"/>
        <end position="74"/>
    </location>
</feature>
<keyword evidence="4" id="KW-0472">Membrane</keyword>
<feature type="transmembrane region" description="Helical" evidence="4">
    <location>
        <begin position="21"/>
        <end position="40"/>
    </location>
</feature>
<evidence type="ECO:0000259" key="5">
    <source>
        <dbReference type="PROSITE" id="PS50109"/>
    </source>
</evidence>
<dbReference type="GO" id="GO:0005524">
    <property type="term" value="F:ATP binding"/>
    <property type="evidence" value="ECO:0007669"/>
    <property type="project" value="UniProtKB-KW"/>
</dbReference>
<comment type="catalytic activity">
    <reaction evidence="1">
        <text>ATP + protein L-histidine = ADP + protein N-phospho-L-histidine.</text>
        <dbReference type="EC" id="2.7.13.3"/>
    </reaction>
</comment>
<dbReference type="InterPro" id="IPR003661">
    <property type="entry name" value="HisK_dim/P_dom"/>
</dbReference>
<dbReference type="Proteomes" id="UP001139319">
    <property type="component" value="Unassembled WGS sequence"/>
</dbReference>
<dbReference type="Pfam" id="PF02518">
    <property type="entry name" value="HATPase_c"/>
    <property type="match status" value="1"/>
</dbReference>
<organism evidence="6 7">
    <name type="scientific">Gilvimarinus xylanilyticus</name>
    <dbReference type="NCBI Taxonomy" id="2944139"/>
    <lineage>
        <taxon>Bacteria</taxon>
        <taxon>Pseudomonadati</taxon>
        <taxon>Pseudomonadota</taxon>
        <taxon>Gammaproteobacteria</taxon>
        <taxon>Cellvibrionales</taxon>
        <taxon>Cellvibrionaceae</taxon>
        <taxon>Gilvimarinus</taxon>
    </lineage>
</organism>
<keyword evidence="3" id="KW-0597">Phosphoprotein</keyword>
<evidence type="ECO:0000256" key="2">
    <source>
        <dbReference type="ARBA" id="ARBA00012438"/>
    </source>
</evidence>
<dbReference type="SMART" id="SM00387">
    <property type="entry name" value="HATPase_c"/>
    <property type="match status" value="1"/>
</dbReference>
<dbReference type="PROSITE" id="PS50109">
    <property type="entry name" value="HIS_KIN"/>
    <property type="match status" value="1"/>
</dbReference>
<dbReference type="RefSeq" id="WP_253968606.1">
    <property type="nucleotide sequence ID" value="NZ_JAMFTH010000004.1"/>
</dbReference>
<dbReference type="PANTHER" id="PTHR43065">
    <property type="entry name" value="SENSOR HISTIDINE KINASE"/>
    <property type="match status" value="1"/>
</dbReference>
<reference evidence="6" key="1">
    <citation type="submission" date="2022-05" db="EMBL/GenBank/DDBJ databases">
        <authorList>
            <person name="Sun H.-N."/>
        </authorList>
    </citation>
    <scope>NUCLEOTIDE SEQUENCE</scope>
    <source>
        <strain evidence="6">HB14</strain>
    </source>
</reference>
<dbReference type="InterPro" id="IPR004358">
    <property type="entry name" value="Sig_transdc_His_kin-like_C"/>
</dbReference>
<dbReference type="EMBL" id="JAMFTH010000004">
    <property type="protein sequence ID" value="MCP8900316.1"/>
    <property type="molecule type" value="Genomic_DNA"/>
</dbReference>
<dbReference type="PANTHER" id="PTHR43065:SF52">
    <property type="entry name" value="SENSOR PROTEIN KINASE PILS"/>
    <property type="match status" value="1"/>
</dbReference>
<dbReference type="InterPro" id="IPR036097">
    <property type="entry name" value="HisK_dim/P_sf"/>
</dbReference>
<feature type="transmembrane region" description="Helical" evidence="4">
    <location>
        <begin position="157"/>
        <end position="177"/>
    </location>
</feature>
<proteinExistence type="predicted"/>
<keyword evidence="4" id="KW-1133">Transmembrane helix</keyword>
<dbReference type="SUPFAM" id="SSF55874">
    <property type="entry name" value="ATPase domain of HSP90 chaperone/DNA topoisomerase II/histidine kinase"/>
    <property type="match status" value="1"/>
</dbReference>
<dbReference type="AlphaFoldDB" id="A0A9X2I1B4"/>
<evidence type="ECO:0000313" key="6">
    <source>
        <dbReference type="EMBL" id="MCP8900316.1"/>
    </source>
</evidence>
<keyword evidence="4" id="KW-0812">Transmembrane</keyword>
<reference evidence="6" key="2">
    <citation type="submission" date="2023-01" db="EMBL/GenBank/DDBJ databases">
        <title>Gilvimarinus xylanilyticus HB14 isolated from Caulerpa lentillifera aquaculture base in Hainan, China.</title>
        <authorList>
            <person name="Zhang Y.-J."/>
        </authorList>
    </citation>
    <scope>NUCLEOTIDE SEQUENCE</scope>
    <source>
        <strain evidence="6">HB14</strain>
    </source>
</reference>
<protein>
    <recommendedName>
        <fullName evidence="2">histidine kinase</fullName>
        <ecNumber evidence="2">2.7.13.3</ecNumber>
    </recommendedName>
</protein>
<comment type="caution">
    <text evidence="6">The sequence shown here is derived from an EMBL/GenBank/DDBJ whole genome shotgun (WGS) entry which is preliminary data.</text>
</comment>
<feature type="transmembrane region" description="Helical" evidence="4">
    <location>
        <begin position="125"/>
        <end position="145"/>
    </location>
</feature>
<dbReference type="Pfam" id="PF00512">
    <property type="entry name" value="HisKA"/>
    <property type="match status" value="1"/>
</dbReference>
<dbReference type="Gene3D" id="1.10.287.130">
    <property type="match status" value="1"/>
</dbReference>
<dbReference type="PRINTS" id="PR00344">
    <property type="entry name" value="BCTRLSENSOR"/>
</dbReference>
<feature type="domain" description="Histidine kinase" evidence="5">
    <location>
        <begin position="324"/>
        <end position="532"/>
    </location>
</feature>
<evidence type="ECO:0000256" key="3">
    <source>
        <dbReference type="ARBA" id="ARBA00022553"/>
    </source>
</evidence>
<dbReference type="SUPFAM" id="SSF47384">
    <property type="entry name" value="Homodimeric domain of signal transducing histidine kinase"/>
    <property type="match status" value="1"/>
</dbReference>
<keyword evidence="7" id="KW-1185">Reference proteome</keyword>
<evidence type="ECO:0000256" key="1">
    <source>
        <dbReference type="ARBA" id="ARBA00000085"/>
    </source>
</evidence>
<feature type="transmembrane region" description="Helical" evidence="4">
    <location>
        <begin position="86"/>
        <end position="113"/>
    </location>
</feature>
<dbReference type="Pfam" id="PF25323">
    <property type="entry name" value="6TM_PilS"/>
    <property type="match status" value="1"/>
</dbReference>
<dbReference type="SMART" id="SM00388">
    <property type="entry name" value="HisKA"/>
    <property type="match status" value="1"/>
</dbReference>
<gene>
    <name evidence="6" type="ORF">M6D89_13505</name>
</gene>
<sequence>MKPRPITLEQGYDPYQLLRVYTYYRVFLGALLLLIFESHALTNLLGSEHENVFFYTAWGYTILNTLQLVGLWFNHQPPSLQQKLSAILLDIFAITLLMFASGGATSGLGYLMIVSVAAAGMLLPTQLAIFTAALATLLLIGESVAHHAATGIDTKSLFVAGSLGALIFITAYTFQYLTKKIQISTAELKAQTEHIAHLQKLARLIVERMRTGIIVLNKNDDIELINEAAQSFLGLGSNQDLTLKLDQLPAIQSQLQQWRGSHDPHTGNQIIPPSAGNTTELKVSLANLELGKDEDTLVFIEDNRAIAQQAQQLKLASLGRLTASIAHEIRNPLSAISHASQLLGESPDINPADSRLLEIISHQTQRVNQIIENILHVSRRRPAEPATLELNAFMREFLSGDCEQASQVSLQSQTPSIYARFDPSQLQQILSNLISNALRYTDNSMHEPPVRIELGIEPRRDTPFLKVIDNGPGIAPENQRHIFEPFFTTESQGSGLGLFICKELCEANQAYIDYLCDEEQPSCFTLQFAHPDKVQK</sequence>
<dbReference type="InterPro" id="IPR005467">
    <property type="entry name" value="His_kinase_dom"/>
</dbReference>
<dbReference type="GO" id="GO:0000155">
    <property type="term" value="F:phosphorelay sensor kinase activity"/>
    <property type="evidence" value="ECO:0007669"/>
    <property type="project" value="InterPro"/>
</dbReference>
<dbReference type="EC" id="2.7.13.3" evidence="2"/>